<evidence type="ECO:0000313" key="12">
    <source>
        <dbReference type="EMBL" id="ASJ12731.1"/>
    </source>
</evidence>
<evidence type="ECO:0000259" key="11">
    <source>
        <dbReference type="Pfam" id="PF00155"/>
    </source>
</evidence>
<dbReference type="InterPro" id="IPR015424">
    <property type="entry name" value="PyrdxlP-dep_Trfase"/>
</dbReference>
<evidence type="ECO:0000256" key="1">
    <source>
        <dbReference type="ARBA" id="ARBA00001933"/>
    </source>
</evidence>
<dbReference type="Proteomes" id="UP000051862">
    <property type="component" value="Unassembled WGS sequence"/>
</dbReference>
<dbReference type="PANTHER" id="PTHR43643:SF6">
    <property type="entry name" value="HISTIDINOL-PHOSPHATE AMINOTRANSFERASE"/>
    <property type="match status" value="1"/>
</dbReference>
<evidence type="ECO:0000313" key="15">
    <source>
        <dbReference type="Proteomes" id="UP000051862"/>
    </source>
</evidence>
<dbReference type="GO" id="GO:0030170">
    <property type="term" value="F:pyridoxal phosphate binding"/>
    <property type="evidence" value="ECO:0007669"/>
    <property type="project" value="InterPro"/>
</dbReference>
<evidence type="ECO:0000256" key="8">
    <source>
        <dbReference type="ARBA" id="ARBA00023102"/>
    </source>
</evidence>
<dbReference type="InterPro" id="IPR005861">
    <property type="entry name" value="HisP_aminotrans"/>
</dbReference>
<dbReference type="Proteomes" id="UP000182125">
    <property type="component" value="Unassembled WGS sequence"/>
</dbReference>
<dbReference type="Pfam" id="PF00155">
    <property type="entry name" value="Aminotran_1_2"/>
    <property type="match status" value="1"/>
</dbReference>
<reference evidence="12 17" key="2">
    <citation type="submission" date="2016-04" db="EMBL/GenBank/DDBJ databases">
        <title>Complete genome sequence of Thermococcus thioreducens type strain OGL-20P.</title>
        <authorList>
            <person name="Oger P.M."/>
        </authorList>
    </citation>
    <scope>NUCLEOTIDE SEQUENCE [LARGE SCALE GENOMIC DNA]</scope>
    <source>
        <strain evidence="12 17">OGL-20P</strain>
    </source>
</reference>
<evidence type="ECO:0000256" key="4">
    <source>
        <dbReference type="ARBA" id="ARBA00022576"/>
    </source>
</evidence>
<evidence type="ECO:0000313" key="14">
    <source>
        <dbReference type="EMBL" id="SEV86073.1"/>
    </source>
</evidence>
<keyword evidence="5 10" id="KW-0028">Amino-acid biosynthesis</keyword>
<dbReference type="InterPro" id="IPR001917">
    <property type="entry name" value="Aminotrans_II_pyridoxalP_BS"/>
</dbReference>
<proteinExistence type="inferred from homology"/>
<dbReference type="InterPro" id="IPR015422">
    <property type="entry name" value="PyrdxlP-dep_Trfase_small"/>
</dbReference>
<dbReference type="Gene3D" id="3.40.640.10">
    <property type="entry name" value="Type I PLP-dependent aspartate aminotransferase-like (Major domain)"/>
    <property type="match status" value="1"/>
</dbReference>
<evidence type="ECO:0000313" key="16">
    <source>
        <dbReference type="Proteomes" id="UP000182125"/>
    </source>
</evidence>
<evidence type="ECO:0000256" key="2">
    <source>
        <dbReference type="ARBA" id="ARBA00005011"/>
    </source>
</evidence>
<keyword evidence="8 10" id="KW-0368">Histidine biosynthesis</keyword>
<dbReference type="GeneID" id="33334249"/>
<keyword evidence="4 10" id="KW-0032">Aminotransferase</keyword>
<sequence>MRIRELVRSFEPYRVVEEDYPIRLDKNESPYDLPGWVKEEIFEELRELSFNRYPHITSMPAREAVASFYGLSPENVAVGNGGDELIGYLVRLFEGDYVVTTPPTFGMYSFYAKLEKVPVVEVPLREDFTIDGDAIAEKAGNARVVFIASPNNPTGNSQPEEEIVRVLDTGKPVVLDEAYAEFAGRSLWRLIEEYPNLIVLRTFSKAFSLAGVRAGYFLANEEVVDALYRIKSPFSVGIMTVAAVKVVLRHYDLVERRVAKIVEERERIRRAFREFTYPSDANFLLMRLDAYEFLLEKGIVVRKLSGRLDGHIRVTVGRKWENRKLVEALREYLEVEGCG</sequence>
<dbReference type="UniPathway" id="UPA00031">
    <property type="reaction ID" value="UER00012"/>
</dbReference>
<organism evidence="13 15">
    <name type="scientific">Thermococcus thioreducens</name>
    <dbReference type="NCBI Taxonomy" id="277988"/>
    <lineage>
        <taxon>Archaea</taxon>
        <taxon>Methanobacteriati</taxon>
        <taxon>Methanobacteriota</taxon>
        <taxon>Thermococci</taxon>
        <taxon>Thermococcales</taxon>
        <taxon>Thermococcaceae</taxon>
        <taxon>Thermococcus</taxon>
    </lineage>
</organism>
<comment type="catalytic activity">
    <reaction evidence="9 10">
        <text>L-histidinol phosphate + 2-oxoglutarate = 3-(imidazol-4-yl)-2-oxopropyl phosphate + L-glutamate</text>
        <dbReference type="Rhea" id="RHEA:23744"/>
        <dbReference type="ChEBI" id="CHEBI:16810"/>
        <dbReference type="ChEBI" id="CHEBI:29985"/>
        <dbReference type="ChEBI" id="CHEBI:57766"/>
        <dbReference type="ChEBI" id="CHEBI:57980"/>
        <dbReference type="EC" id="2.6.1.9"/>
    </reaction>
</comment>
<evidence type="ECO:0000256" key="3">
    <source>
        <dbReference type="ARBA" id="ARBA00007970"/>
    </source>
</evidence>
<evidence type="ECO:0000313" key="17">
    <source>
        <dbReference type="Proteomes" id="UP000250136"/>
    </source>
</evidence>
<evidence type="ECO:0000256" key="6">
    <source>
        <dbReference type="ARBA" id="ARBA00022679"/>
    </source>
</evidence>
<evidence type="ECO:0000256" key="9">
    <source>
        <dbReference type="ARBA" id="ARBA00047481"/>
    </source>
</evidence>
<dbReference type="PROSITE" id="PS00599">
    <property type="entry name" value="AA_TRANSFER_CLASS_2"/>
    <property type="match status" value="1"/>
</dbReference>
<accession>A0A0Q2XLJ4</accession>
<feature type="modified residue" description="N6-(pyridoxal phosphate)lysine" evidence="10">
    <location>
        <position position="205"/>
    </location>
</feature>
<feature type="domain" description="Aminotransferase class I/classII large" evidence="11">
    <location>
        <begin position="22"/>
        <end position="329"/>
    </location>
</feature>
<protein>
    <recommendedName>
        <fullName evidence="10">Histidinol-phosphate aminotransferase</fullName>
        <ecNumber evidence="10">2.6.1.9</ecNumber>
    </recommendedName>
    <alternativeName>
        <fullName evidence="10">Imidazole acetol-phosphate transaminase</fullName>
    </alternativeName>
</protein>
<dbReference type="GO" id="GO:0000105">
    <property type="term" value="P:L-histidine biosynthetic process"/>
    <property type="evidence" value="ECO:0007669"/>
    <property type="project" value="UniProtKB-UniRule"/>
</dbReference>
<comment type="cofactor">
    <cofactor evidence="1 10">
        <name>pyridoxal 5'-phosphate</name>
        <dbReference type="ChEBI" id="CHEBI:597326"/>
    </cofactor>
</comment>
<dbReference type="SUPFAM" id="SSF53383">
    <property type="entry name" value="PLP-dependent transferases"/>
    <property type="match status" value="1"/>
</dbReference>
<dbReference type="InterPro" id="IPR050106">
    <property type="entry name" value="HistidinolP_aminotransfase"/>
</dbReference>
<evidence type="ECO:0000313" key="13">
    <source>
        <dbReference type="EMBL" id="KQH82060.1"/>
    </source>
</evidence>
<keyword evidence="7 10" id="KW-0663">Pyridoxal phosphate</keyword>
<dbReference type="GO" id="GO:0004400">
    <property type="term" value="F:histidinol-phosphate transaminase activity"/>
    <property type="evidence" value="ECO:0007669"/>
    <property type="project" value="UniProtKB-UniRule"/>
</dbReference>
<dbReference type="PATRIC" id="fig|277988.4.peg.1732"/>
<dbReference type="Proteomes" id="UP000250136">
    <property type="component" value="Chromosome"/>
</dbReference>
<dbReference type="OrthoDB" id="9929at2157"/>
<dbReference type="InterPro" id="IPR015421">
    <property type="entry name" value="PyrdxlP-dep_Trfase_major"/>
</dbReference>
<reference evidence="14 16" key="3">
    <citation type="submission" date="2016-10" db="EMBL/GenBank/DDBJ databases">
        <authorList>
            <person name="de Groot N.N."/>
        </authorList>
    </citation>
    <scope>NUCLEOTIDE SEQUENCE [LARGE SCALE GENOMIC DNA]</scope>
    <source>
        <strain evidence="14 16">OGL-20</strain>
    </source>
</reference>
<comment type="similarity">
    <text evidence="3 10">Belongs to the class-II pyridoxal-phosphate-dependent aminotransferase family. Histidinol-phosphate aminotransferase subfamily.</text>
</comment>
<dbReference type="KEGG" id="ttd:A3L14_07455"/>
<dbReference type="STRING" id="277988.SAMN05216170_0458"/>
<dbReference type="Gene3D" id="3.90.1150.10">
    <property type="entry name" value="Aspartate Aminotransferase, domain 1"/>
    <property type="match status" value="1"/>
</dbReference>
<dbReference type="HAMAP" id="MF_01023">
    <property type="entry name" value="HisC_aminotrans_2"/>
    <property type="match status" value="1"/>
</dbReference>
<dbReference type="CDD" id="cd00609">
    <property type="entry name" value="AAT_like"/>
    <property type="match status" value="1"/>
</dbReference>
<evidence type="ECO:0000256" key="5">
    <source>
        <dbReference type="ARBA" id="ARBA00022605"/>
    </source>
</evidence>
<evidence type="ECO:0000256" key="10">
    <source>
        <dbReference type="HAMAP-Rule" id="MF_01023"/>
    </source>
</evidence>
<dbReference type="RefSeq" id="WP_055429796.1">
    <property type="nucleotide sequence ID" value="NZ_CP015105.1"/>
</dbReference>
<keyword evidence="17" id="KW-1185">Reference proteome</keyword>
<reference evidence="13 15" key="1">
    <citation type="submission" date="2015-08" db="EMBL/GenBank/DDBJ databases">
        <title>Thermococcus thioreducens DSM 14981 genome sequencing.</title>
        <authorList>
            <person name="Hong S.-J."/>
            <person name="Kim M.-C."/>
            <person name="Shin J.-H."/>
        </authorList>
    </citation>
    <scope>NUCLEOTIDE SEQUENCE [LARGE SCALE GENOMIC DNA]</scope>
    <source>
        <strain evidence="13 15">DSM 14981</strain>
    </source>
</reference>
<name>A0A0Q2XLJ4_9EURY</name>
<gene>
    <name evidence="10" type="primary">hisC</name>
    <name evidence="12" type="ORF">A3L14_07455</name>
    <name evidence="13" type="ORF">AMR53_08230</name>
    <name evidence="14" type="ORF">SAMN05216170_0458</name>
</gene>
<dbReference type="InterPro" id="IPR004839">
    <property type="entry name" value="Aminotransferase_I/II_large"/>
</dbReference>
<evidence type="ECO:0000256" key="7">
    <source>
        <dbReference type="ARBA" id="ARBA00022898"/>
    </source>
</evidence>
<dbReference type="EC" id="2.6.1.9" evidence="10"/>
<dbReference type="EMBL" id="CP015105">
    <property type="protein sequence ID" value="ASJ12731.1"/>
    <property type="molecule type" value="Genomic_DNA"/>
</dbReference>
<dbReference type="AlphaFoldDB" id="A0A0Q2XLJ4"/>
<dbReference type="PANTHER" id="PTHR43643">
    <property type="entry name" value="HISTIDINOL-PHOSPHATE AMINOTRANSFERASE 2"/>
    <property type="match status" value="1"/>
</dbReference>
<dbReference type="EMBL" id="LIXN01000013">
    <property type="protein sequence ID" value="KQH82060.1"/>
    <property type="molecule type" value="Genomic_DNA"/>
</dbReference>
<dbReference type="NCBIfam" id="TIGR01141">
    <property type="entry name" value="hisC"/>
    <property type="match status" value="1"/>
</dbReference>
<dbReference type="EMBL" id="FOIW01000001">
    <property type="protein sequence ID" value="SEV86073.1"/>
    <property type="molecule type" value="Genomic_DNA"/>
</dbReference>
<comment type="pathway">
    <text evidence="2 10">Amino-acid biosynthesis; L-histidine biosynthesis; L-histidine from 5-phospho-alpha-D-ribose 1-diphosphate: step 7/9.</text>
</comment>
<keyword evidence="6 10" id="KW-0808">Transferase</keyword>